<gene>
    <name evidence="3" type="ORF">ACFQZU_20075</name>
</gene>
<keyword evidence="2" id="KW-0812">Transmembrane</keyword>
<sequence length="130" mass="13401">MSARRNKRTAGRSAGHGGAAGASRPLPSGDTLYTPGAGRLRREIERHSAVPLVWLHNAPNLLLPAVVGAVLIAGLVLAGVLGAVLLALLAAFFGWLAFLAWPRLRGGERAMRVVAVGVLLGLGLLQSGLS</sequence>
<feature type="region of interest" description="Disordered" evidence="1">
    <location>
        <begin position="1"/>
        <end position="34"/>
    </location>
</feature>
<dbReference type="Proteomes" id="UP001596956">
    <property type="component" value="Unassembled WGS sequence"/>
</dbReference>
<keyword evidence="4" id="KW-1185">Reference proteome</keyword>
<evidence type="ECO:0000313" key="4">
    <source>
        <dbReference type="Proteomes" id="UP001596956"/>
    </source>
</evidence>
<organism evidence="3 4">
    <name type="scientific">Streptomonospora algeriensis</name>
    <dbReference type="NCBI Taxonomy" id="995084"/>
    <lineage>
        <taxon>Bacteria</taxon>
        <taxon>Bacillati</taxon>
        <taxon>Actinomycetota</taxon>
        <taxon>Actinomycetes</taxon>
        <taxon>Streptosporangiales</taxon>
        <taxon>Nocardiopsidaceae</taxon>
        <taxon>Streptomonospora</taxon>
    </lineage>
</organism>
<protein>
    <submittedName>
        <fullName evidence="3">DUF6703 family protein</fullName>
    </submittedName>
</protein>
<dbReference type="InterPro" id="IPR046549">
    <property type="entry name" value="DUF6703"/>
</dbReference>
<evidence type="ECO:0000313" key="3">
    <source>
        <dbReference type="EMBL" id="MFD0803596.1"/>
    </source>
</evidence>
<dbReference type="EMBL" id="JBHTHR010000994">
    <property type="protein sequence ID" value="MFD0803596.1"/>
    <property type="molecule type" value="Genomic_DNA"/>
</dbReference>
<evidence type="ECO:0000256" key="1">
    <source>
        <dbReference type="SAM" id="MobiDB-lite"/>
    </source>
</evidence>
<keyword evidence="2" id="KW-0472">Membrane</keyword>
<keyword evidence="2" id="KW-1133">Transmembrane helix</keyword>
<accession>A0ABW3BKQ1</accession>
<evidence type="ECO:0000256" key="2">
    <source>
        <dbReference type="SAM" id="Phobius"/>
    </source>
</evidence>
<name>A0ABW3BKQ1_9ACTN</name>
<comment type="caution">
    <text evidence="3">The sequence shown here is derived from an EMBL/GenBank/DDBJ whole genome shotgun (WGS) entry which is preliminary data.</text>
</comment>
<reference evidence="4" key="1">
    <citation type="journal article" date="2019" name="Int. J. Syst. Evol. Microbiol.">
        <title>The Global Catalogue of Microorganisms (GCM) 10K type strain sequencing project: providing services to taxonomists for standard genome sequencing and annotation.</title>
        <authorList>
            <consortium name="The Broad Institute Genomics Platform"/>
            <consortium name="The Broad Institute Genome Sequencing Center for Infectious Disease"/>
            <person name="Wu L."/>
            <person name="Ma J."/>
        </authorList>
    </citation>
    <scope>NUCLEOTIDE SEQUENCE [LARGE SCALE GENOMIC DNA]</scope>
    <source>
        <strain evidence="4">CCUG 63369</strain>
    </source>
</reference>
<proteinExistence type="predicted"/>
<feature type="compositionally biased region" description="Basic residues" evidence="1">
    <location>
        <begin position="1"/>
        <end position="10"/>
    </location>
</feature>
<feature type="transmembrane region" description="Helical" evidence="2">
    <location>
        <begin position="110"/>
        <end position="129"/>
    </location>
</feature>
<feature type="transmembrane region" description="Helical" evidence="2">
    <location>
        <begin position="65"/>
        <end position="98"/>
    </location>
</feature>
<dbReference type="Pfam" id="PF20444">
    <property type="entry name" value="DUF6703"/>
    <property type="match status" value="1"/>
</dbReference>